<gene>
    <name evidence="8" type="primary">aspC</name>
    <name evidence="8" type="ordered locus">PMT_1029</name>
</gene>
<dbReference type="HOGENOM" id="CLU_017584_4_3_3"/>
<dbReference type="Gene3D" id="3.90.1150.10">
    <property type="entry name" value="Aspartate Aminotransferase, domain 1"/>
    <property type="match status" value="1"/>
</dbReference>
<dbReference type="InterPro" id="IPR015421">
    <property type="entry name" value="PyrdxlP-dep_Trfase_major"/>
</dbReference>
<dbReference type="RefSeq" id="WP_011130401.1">
    <property type="nucleotide sequence ID" value="NC_005071.1"/>
</dbReference>
<keyword evidence="3 6" id="KW-0032">Aminotransferase</keyword>
<evidence type="ECO:0000256" key="6">
    <source>
        <dbReference type="RuleBase" id="RU000481"/>
    </source>
</evidence>
<keyword evidence="4 6" id="KW-0808">Transferase</keyword>
<comment type="cofactor">
    <cofactor evidence="1 6">
        <name>pyridoxal 5'-phosphate</name>
        <dbReference type="ChEBI" id="CHEBI:597326"/>
    </cofactor>
</comment>
<dbReference type="InterPro" id="IPR050596">
    <property type="entry name" value="AspAT/PAT-like"/>
</dbReference>
<dbReference type="PANTHER" id="PTHR46383:SF5">
    <property type="entry name" value="AMINOTRANSFERASE CLASS I_CLASSII DOMAIN-CONTAINING PROTEIN"/>
    <property type="match status" value="1"/>
</dbReference>
<comment type="similarity">
    <text evidence="2 6">Belongs to the class-I pyridoxal-phosphate-dependent aminotransferase family.</text>
</comment>
<evidence type="ECO:0000256" key="5">
    <source>
        <dbReference type="ARBA" id="ARBA00022898"/>
    </source>
</evidence>
<keyword evidence="5" id="KW-0663">Pyridoxal phosphate</keyword>
<dbReference type="InterPro" id="IPR004838">
    <property type="entry name" value="NHTrfase_class1_PyrdxlP-BS"/>
</dbReference>
<dbReference type="PANTHER" id="PTHR46383">
    <property type="entry name" value="ASPARTATE AMINOTRANSFERASE"/>
    <property type="match status" value="1"/>
</dbReference>
<dbReference type="PROSITE" id="PS00105">
    <property type="entry name" value="AA_TRANSFER_CLASS_1"/>
    <property type="match status" value="1"/>
</dbReference>
<evidence type="ECO:0000256" key="2">
    <source>
        <dbReference type="ARBA" id="ARBA00007441"/>
    </source>
</evidence>
<protein>
    <recommendedName>
        <fullName evidence="6">Aminotransferase</fullName>
        <ecNumber evidence="6">2.6.1.-</ecNumber>
    </recommendedName>
</protein>
<dbReference type="EMBL" id="BX548175">
    <property type="protein sequence ID" value="CAE21204.1"/>
    <property type="molecule type" value="Genomic_DNA"/>
</dbReference>
<feature type="domain" description="Aminotransferase class I/classII large" evidence="7">
    <location>
        <begin position="40"/>
        <end position="376"/>
    </location>
</feature>
<dbReference type="InterPro" id="IPR015422">
    <property type="entry name" value="PyrdxlP-dep_Trfase_small"/>
</dbReference>
<dbReference type="GO" id="GO:0006520">
    <property type="term" value="P:amino acid metabolic process"/>
    <property type="evidence" value="ECO:0007669"/>
    <property type="project" value="InterPro"/>
</dbReference>
<proteinExistence type="inferred from homology"/>
<dbReference type="AlphaFoldDB" id="Q7V6V9"/>
<dbReference type="GO" id="GO:0008483">
    <property type="term" value="F:transaminase activity"/>
    <property type="evidence" value="ECO:0007669"/>
    <property type="project" value="UniProtKB-KW"/>
</dbReference>
<evidence type="ECO:0000313" key="9">
    <source>
        <dbReference type="Proteomes" id="UP000001423"/>
    </source>
</evidence>
<dbReference type="SUPFAM" id="SSF53383">
    <property type="entry name" value="PLP-dependent transferases"/>
    <property type="match status" value="1"/>
</dbReference>
<evidence type="ECO:0000256" key="4">
    <source>
        <dbReference type="ARBA" id="ARBA00022679"/>
    </source>
</evidence>
<dbReference type="CDD" id="cd00609">
    <property type="entry name" value="AAT_like"/>
    <property type="match status" value="1"/>
</dbReference>
<evidence type="ECO:0000259" key="7">
    <source>
        <dbReference type="Pfam" id="PF00155"/>
    </source>
</evidence>
<dbReference type="eggNOG" id="COG0436">
    <property type="taxonomic scope" value="Bacteria"/>
</dbReference>
<dbReference type="OrthoDB" id="9802328at2"/>
<dbReference type="KEGG" id="pmt:PMT_1029"/>
<evidence type="ECO:0000313" key="8">
    <source>
        <dbReference type="EMBL" id="CAE21204.1"/>
    </source>
</evidence>
<dbReference type="GO" id="GO:0030170">
    <property type="term" value="F:pyridoxal phosphate binding"/>
    <property type="evidence" value="ECO:0007669"/>
    <property type="project" value="InterPro"/>
</dbReference>
<dbReference type="Pfam" id="PF00155">
    <property type="entry name" value="Aminotran_1_2"/>
    <property type="match status" value="1"/>
</dbReference>
<evidence type="ECO:0000256" key="3">
    <source>
        <dbReference type="ARBA" id="ARBA00022576"/>
    </source>
</evidence>
<dbReference type="EC" id="2.6.1.-" evidence="6"/>
<evidence type="ECO:0000256" key="1">
    <source>
        <dbReference type="ARBA" id="ARBA00001933"/>
    </source>
</evidence>
<dbReference type="NCBIfam" id="NF004621">
    <property type="entry name" value="PRK05957.1"/>
    <property type="match status" value="1"/>
</dbReference>
<reference evidence="8 9" key="1">
    <citation type="journal article" date="2003" name="Nature">
        <title>Genome divergence in two Prochlorococcus ecotypes reflects oceanic niche differentiation.</title>
        <authorList>
            <person name="Rocap G."/>
            <person name="Larimer F.W."/>
            <person name="Lamerdin J.E."/>
            <person name="Malfatti S."/>
            <person name="Chain P."/>
            <person name="Ahlgren N.A."/>
            <person name="Arellano A."/>
            <person name="Coleman M."/>
            <person name="Hauser L."/>
            <person name="Hess W.R."/>
            <person name="Johnson Z.I."/>
            <person name="Land M.L."/>
            <person name="Lindell D."/>
            <person name="Post A.F."/>
            <person name="Regala W."/>
            <person name="Shah M."/>
            <person name="Shaw S.L."/>
            <person name="Steglich C."/>
            <person name="Sullivan M.B."/>
            <person name="Ting C.S."/>
            <person name="Tolonen A."/>
            <person name="Webb E.A."/>
            <person name="Zinser E.R."/>
            <person name="Chisholm S.W."/>
        </authorList>
    </citation>
    <scope>NUCLEOTIDE SEQUENCE [LARGE SCALE GENOMIC DNA]</scope>
    <source>
        <strain evidence="9">MIT 9313</strain>
    </source>
</reference>
<sequence length="404" mass="43966">MNSFSSSKHPQPGTQIDAVLDPVIPALNELVAKTPGTLSLAQGMVNWPPPIAVKLAMNNALLNQESSLNRYGPARGDPDLLELIKQKLMMQNGLDLAESMVMVTAGSNMAFHAIAQVLCDPGDEVILPLPYYFNHFMAIQLAGGVPVPVNAGLIPNPGLIEAAITKRTRAIVTISPNNPSGIVFPQTLLAAINRICAQHGLLHISDEAYEDFVFGDVPHWSPGSLPGAGNHTVSLYSFSKAYGMAGWRLGYMSVPIVWSKALEKVQDTVLICPPRFCQRAAIAALLDGSDWVRQNVSQLMSRYQLLLKRFAASNDRPWRFLHEPNGAFYCLLEVDCGCNGDTLMRQLVRDYRVATIGGCSFGFKNESCVLRISVGMLEGAELIDAFNRLEAGMLNAVQQGDRTT</sequence>
<dbReference type="InterPro" id="IPR015424">
    <property type="entry name" value="PyrdxlP-dep_Trfase"/>
</dbReference>
<dbReference type="Gene3D" id="3.40.640.10">
    <property type="entry name" value="Type I PLP-dependent aspartate aminotransferase-like (Major domain)"/>
    <property type="match status" value="1"/>
</dbReference>
<dbReference type="Proteomes" id="UP000001423">
    <property type="component" value="Chromosome"/>
</dbReference>
<name>Q7V6V9_PROMM</name>
<keyword evidence="9" id="KW-1185">Reference proteome</keyword>
<organism evidence="8 9">
    <name type="scientific">Prochlorococcus marinus (strain MIT 9313)</name>
    <dbReference type="NCBI Taxonomy" id="74547"/>
    <lineage>
        <taxon>Bacteria</taxon>
        <taxon>Bacillati</taxon>
        <taxon>Cyanobacteriota</taxon>
        <taxon>Cyanophyceae</taxon>
        <taxon>Synechococcales</taxon>
        <taxon>Prochlorococcaceae</taxon>
        <taxon>Prochlorococcus</taxon>
    </lineage>
</organism>
<accession>Q7V6V9</accession>
<dbReference type="InterPro" id="IPR004839">
    <property type="entry name" value="Aminotransferase_I/II_large"/>
</dbReference>